<accession>A0A5M3YTD4</accession>
<keyword evidence="3" id="KW-1185">Reference proteome</keyword>
<evidence type="ECO:0000313" key="2">
    <source>
        <dbReference type="EMBL" id="GFF15163.1"/>
    </source>
</evidence>
<dbReference type="EMBL" id="BLJY01000004">
    <property type="protein sequence ID" value="GFF15163.1"/>
    <property type="molecule type" value="Genomic_DNA"/>
</dbReference>
<evidence type="ECO:0000256" key="1">
    <source>
        <dbReference type="SAM" id="MobiDB-lite"/>
    </source>
</evidence>
<comment type="caution">
    <text evidence="2">The sequence shown here is derived from an EMBL/GenBank/DDBJ whole genome shotgun (WGS) entry which is preliminary data.</text>
</comment>
<proteinExistence type="predicted"/>
<evidence type="ECO:0000313" key="3">
    <source>
        <dbReference type="Proteomes" id="UP000452235"/>
    </source>
</evidence>
<feature type="region of interest" description="Disordered" evidence="1">
    <location>
        <begin position="57"/>
        <end position="94"/>
    </location>
</feature>
<protein>
    <submittedName>
        <fullName evidence="2">Uncharacterized protein</fullName>
    </submittedName>
</protein>
<sequence>MPRGAEYDDGIPHSDNAIEAGETKIHGTNPDNAGLNRLNKVADLPDADFHPAGQVYSGYGSFGKTSSGSGKGGHEPHSLGEHKGTGAHKGTGLE</sequence>
<dbReference type="AlphaFoldDB" id="A0A5M3YTD4"/>
<feature type="compositionally biased region" description="Low complexity" evidence="1">
    <location>
        <begin position="57"/>
        <end position="68"/>
    </location>
</feature>
<reference evidence="2 3" key="1">
    <citation type="submission" date="2020-01" db="EMBL/GenBank/DDBJ databases">
        <title>Aspergillus terreus IFO 6365 whole genome shotgun sequence.</title>
        <authorList>
            <person name="Kanamasa S."/>
            <person name="Takahashi H."/>
        </authorList>
    </citation>
    <scope>NUCLEOTIDE SEQUENCE [LARGE SCALE GENOMIC DNA]</scope>
    <source>
        <strain evidence="2 3">IFO 6365</strain>
    </source>
</reference>
<feature type="region of interest" description="Disordered" evidence="1">
    <location>
        <begin position="1"/>
        <end position="37"/>
    </location>
</feature>
<dbReference type="OrthoDB" id="3439627at2759"/>
<feature type="compositionally biased region" description="Basic and acidic residues" evidence="1">
    <location>
        <begin position="72"/>
        <end position="84"/>
    </location>
</feature>
<name>A0A5M3YTD4_ASPTE</name>
<gene>
    <name evidence="2" type="ORF">ATEIFO6365_0004028200</name>
</gene>
<organism evidence="2 3">
    <name type="scientific">Aspergillus terreus</name>
    <dbReference type="NCBI Taxonomy" id="33178"/>
    <lineage>
        <taxon>Eukaryota</taxon>
        <taxon>Fungi</taxon>
        <taxon>Dikarya</taxon>
        <taxon>Ascomycota</taxon>
        <taxon>Pezizomycotina</taxon>
        <taxon>Eurotiomycetes</taxon>
        <taxon>Eurotiomycetidae</taxon>
        <taxon>Eurotiales</taxon>
        <taxon>Aspergillaceae</taxon>
        <taxon>Aspergillus</taxon>
        <taxon>Aspergillus subgen. Circumdati</taxon>
    </lineage>
</organism>
<dbReference type="Proteomes" id="UP000452235">
    <property type="component" value="Unassembled WGS sequence"/>
</dbReference>